<dbReference type="HOGENOM" id="CLU_146172_0_0_1"/>
<evidence type="ECO:0000313" key="2">
    <source>
        <dbReference type="Proteomes" id="UP000008063"/>
    </source>
</evidence>
<keyword evidence="2" id="KW-1185">Reference proteome</keyword>
<organism evidence="2">
    <name type="scientific">Serpula lacrymans var. lacrymans (strain S7.3)</name>
    <name type="common">Dry rot fungus</name>
    <dbReference type="NCBI Taxonomy" id="936435"/>
    <lineage>
        <taxon>Eukaryota</taxon>
        <taxon>Fungi</taxon>
        <taxon>Dikarya</taxon>
        <taxon>Basidiomycota</taxon>
        <taxon>Agaricomycotina</taxon>
        <taxon>Agaricomycetes</taxon>
        <taxon>Agaricomycetidae</taxon>
        <taxon>Boletales</taxon>
        <taxon>Coniophorineae</taxon>
        <taxon>Serpulaceae</taxon>
        <taxon>Serpula</taxon>
    </lineage>
</organism>
<accession>F8PXD0</accession>
<dbReference type="InParanoid" id="F8PXD0"/>
<dbReference type="Proteomes" id="UP000008063">
    <property type="component" value="Unassembled WGS sequence"/>
</dbReference>
<reference evidence="2" key="1">
    <citation type="journal article" date="2011" name="Science">
        <title>The plant cell wall-decomposing machinery underlies the functional diversity of forest fungi.</title>
        <authorList>
            <person name="Eastwood D.C."/>
            <person name="Floudas D."/>
            <person name="Binder M."/>
            <person name="Majcherczyk A."/>
            <person name="Schneider P."/>
            <person name="Aerts A."/>
            <person name="Asiegbu F.O."/>
            <person name="Baker S.E."/>
            <person name="Barry K."/>
            <person name="Bendiksby M."/>
            <person name="Blumentritt M."/>
            <person name="Coutinho P.M."/>
            <person name="Cullen D."/>
            <person name="de Vries R.P."/>
            <person name="Gathman A."/>
            <person name="Goodell B."/>
            <person name="Henrissat B."/>
            <person name="Ihrmark K."/>
            <person name="Kauserud H."/>
            <person name="Kohler A."/>
            <person name="LaButti K."/>
            <person name="Lapidus A."/>
            <person name="Lavin J.L."/>
            <person name="Lee Y.-H."/>
            <person name="Lindquist E."/>
            <person name="Lilly W."/>
            <person name="Lucas S."/>
            <person name="Morin E."/>
            <person name="Murat C."/>
            <person name="Oguiza J.A."/>
            <person name="Park J."/>
            <person name="Pisabarro A.G."/>
            <person name="Riley R."/>
            <person name="Rosling A."/>
            <person name="Salamov A."/>
            <person name="Schmidt O."/>
            <person name="Schmutz J."/>
            <person name="Skrede I."/>
            <person name="Stenlid J."/>
            <person name="Wiebenga A."/>
            <person name="Xie X."/>
            <person name="Kuees U."/>
            <person name="Hibbett D.S."/>
            <person name="Hoffmeister D."/>
            <person name="Hoegberg N."/>
            <person name="Martin F."/>
            <person name="Grigoriev I.V."/>
            <person name="Watkinson S.C."/>
        </authorList>
    </citation>
    <scope>NUCLEOTIDE SEQUENCE [LARGE SCALE GENOMIC DNA]</scope>
    <source>
        <strain evidence="2">strain S7.3</strain>
    </source>
</reference>
<sequence length="100" mass="11446">YDKLRLHAEIRFPIKKVQKTSDNIFLLIQVSFICGGDSQSHYEVSTVFRHISRIATEVAIVKKSGAQAKHGLELARCLYAKVWEDRPVVLRQIEHIGEKS</sequence>
<dbReference type="OMA" id="TVFRHIS"/>
<protein>
    <submittedName>
        <fullName evidence="1">Uncharacterized protein</fullName>
    </submittedName>
</protein>
<proteinExistence type="predicted"/>
<evidence type="ECO:0000313" key="1">
    <source>
        <dbReference type="EMBL" id="EGN99456.1"/>
    </source>
</evidence>
<dbReference type="Gene3D" id="1.10.3380.10">
    <property type="entry name" value="Sec63 N-terminal domain-like domain"/>
    <property type="match status" value="1"/>
</dbReference>
<dbReference type="EMBL" id="GL945480">
    <property type="protein sequence ID" value="EGN99456.1"/>
    <property type="molecule type" value="Genomic_DNA"/>
</dbReference>
<gene>
    <name evidence="1" type="ORF">SERLA73DRAFT_55015</name>
</gene>
<name>F8PXD0_SERL3</name>
<dbReference type="AlphaFoldDB" id="F8PXD0"/>
<dbReference type="SUPFAM" id="SSF158702">
    <property type="entry name" value="Sec63 N-terminal domain-like"/>
    <property type="match status" value="1"/>
</dbReference>
<dbReference type="STRING" id="936435.F8PXD0"/>
<feature type="non-terminal residue" evidence="1">
    <location>
        <position position="1"/>
    </location>
</feature>